<dbReference type="GO" id="GO:0004622">
    <property type="term" value="F:phosphatidylcholine lysophospholipase activity"/>
    <property type="evidence" value="ECO:0007669"/>
    <property type="project" value="TreeGrafter"/>
</dbReference>
<dbReference type="EMBL" id="HBGA01043044">
    <property type="protein sequence ID" value="CAD9004546.1"/>
    <property type="molecule type" value="Transcribed_RNA"/>
</dbReference>
<sequence>MPDIVLFLVGTNDVIAGDQPARTAVNIRKVVSEMHQVNPSVTILLSLLIPNYASDGAVRRAKELNRMLPAVVNNLNQQLQKQTKCNKTTIVDPTAHCHLDGRHRHVDRKDREKETACYQERMSRDNAATGPDVCRCRRCATTAAELRSNQTVVLRSVGRGLLRSMLGRDGTHPNAEGNALMAANWFGALKHILPPPTRPAYVRPSPTAPLRADDSADTETEVEAGAPAVSLDAAPSPEANEAGEASVPETEPEPSPRALPADEHSALSSGSVRTVFGLVLLLLLVAVFGRKRCPK</sequence>
<evidence type="ECO:0000256" key="2">
    <source>
        <dbReference type="SAM" id="Phobius"/>
    </source>
</evidence>
<keyword evidence="2" id="KW-1133">Transmembrane helix</keyword>
<dbReference type="Pfam" id="PF13472">
    <property type="entry name" value="Lipase_GDSL_2"/>
    <property type="match status" value="1"/>
</dbReference>
<organism evidence="4">
    <name type="scientific">Eutreptiella gymnastica</name>
    <dbReference type="NCBI Taxonomy" id="73025"/>
    <lineage>
        <taxon>Eukaryota</taxon>
        <taxon>Discoba</taxon>
        <taxon>Euglenozoa</taxon>
        <taxon>Euglenida</taxon>
        <taxon>Spirocuta</taxon>
        <taxon>Euglenophyceae</taxon>
        <taxon>Eutreptiales</taxon>
        <taxon>Eutreptiaceae</taxon>
        <taxon>Eutreptiella</taxon>
    </lineage>
</organism>
<dbReference type="SUPFAM" id="SSF52266">
    <property type="entry name" value="SGNH hydrolase"/>
    <property type="match status" value="1"/>
</dbReference>
<dbReference type="PANTHER" id="PTHR30383">
    <property type="entry name" value="THIOESTERASE 1/PROTEASE 1/LYSOPHOSPHOLIPASE L1"/>
    <property type="match status" value="1"/>
</dbReference>
<dbReference type="Gene3D" id="3.40.50.1110">
    <property type="entry name" value="SGNH hydrolase"/>
    <property type="match status" value="1"/>
</dbReference>
<accession>A0A6U7X3H5</accession>
<feature type="region of interest" description="Disordered" evidence="1">
    <location>
        <begin position="197"/>
        <end position="265"/>
    </location>
</feature>
<dbReference type="InterPro" id="IPR013830">
    <property type="entry name" value="SGNH_hydro"/>
</dbReference>
<name>A0A6U7X3H5_9EUGL</name>
<dbReference type="InterPro" id="IPR036514">
    <property type="entry name" value="SGNH_hydro_sf"/>
</dbReference>
<dbReference type="InterPro" id="IPR051532">
    <property type="entry name" value="Ester_Hydrolysis_Enzymes"/>
</dbReference>
<protein>
    <recommendedName>
        <fullName evidence="3">SGNH hydrolase-type esterase domain-containing protein</fullName>
    </recommendedName>
</protein>
<evidence type="ECO:0000313" key="4">
    <source>
        <dbReference type="EMBL" id="CAD9004545.1"/>
    </source>
</evidence>
<feature type="transmembrane region" description="Helical" evidence="2">
    <location>
        <begin position="270"/>
        <end position="289"/>
    </location>
</feature>
<dbReference type="AlphaFoldDB" id="A0A6U7X3H5"/>
<evidence type="ECO:0000256" key="1">
    <source>
        <dbReference type="SAM" id="MobiDB-lite"/>
    </source>
</evidence>
<gene>
    <name evidence="4" type="ORF">EGYM00392_LOCUS15630</name>
    <name evidence="5" type="ORF">EGYM00392_LOCUS15631</name>
</gene>
<reference evidence="4" key="1">
    <citation type="submission" date="2021-01" db="EMBL/GenBank/DDBJ databases">
        <authorList>
            <person name="Corre E."/>
            <person name="Pelletier E."/>
            <person name="Niang G."/>
            <person name="Scheremetjew M."/>
            <person name="Finn R."/>
            <person name="Kale V."/>
            <person name="Holt S."/>
            <person name="Cochrane G."/>
            <person name="Meng A."/>
            <person name="Brown T."/>
            <person name="Cohen L."/>
        </authorList>
    </citation>
    <scope>NUCLEOTIDE SEQUENCE</scope>
    <source>
        <strain evidence="4">NIES-381</strain>
    </source>
</reference>
<dbReference type="EMBL" id="HBGA01043043">
    <property type="protein sequence ID" value="CAD9004545.1"/>
    <property type="molecule type" value="Transcribed_RNA"/>
</dbReference>
<evidence type="ECO:0000313" key="5">
    <source>
        <dbReference type="EMBL" id="CAD9004546.1"/>
    </source>
</evidence>
<proteinExistence type="predicted"/>
<dbReference type="PANTHER" id="PTHR30383:SF5">
    <property type="entry name" value="SGNH HYDROLASE-TYPE ESTERASE DOMAIN-CONTAINING PROTEIN"/>
    <property type="match status" value="1"/>
</dbReference>
<keyword evidence="2" id="KW-0812">Transmembrane</keyword>
<feature type="domain" description="SGNH hydrolase-type esterase" evidence="3">
    <location>
        <begin position="2"/>
        <end position="100"/>
    </location>
</feature>
<evidence type="ECO:0000259" key="3">
    <source>
        <dbReference type="Pfam" id="PF13472"/>
    </source>
</evidence>
<keyword evidence="2" id="KW-0472">Membrane</keyword>